<dbReference type="Gene3D" id="3.40.605.10">
    <property type="entry name" value="Aldehyde Dehydrogenase, Chain A, domain 1"/>
    <property type="match status" value="1"/>
</dbReference>
<dbReference type="AlphaFoldDB" id="A0A238J8W6"/>
<dbReference type="PANTHER" id="PTHR43353">
    <property type="entry name" value="SUCCINATE-SEMIALDEHYDE DEHYDROGENASE, MITOCHONDRIAL"/>
    <property type="match status" value="1"/>
</dbReference>
<dbReference type="InterPro" id="IPR029510">
    <property type="entry name" value="Ald_DH_CS_GLU"/>
</dbReference>
<evidence type="ECO:0000313" key="6">
    <source>
        <dbReference type="EMBL" id="SMX26627.1"/>
    </source>
</evidence>
<dbReference type="GO" id="GO:0005829">
    <property type="term" value="C:cytosol"/>
    <property type="evidence" value="ECO:0007669"/>
    <property type="project" value="TreeGrafter"/>
</dbReference>
<name>A0A238J8W6_9RHOB</name>
<dbReference type="PANTHER" id="PTHR43353:SF5">
    <property type="entry name" value="SUCCINATE-SEMIALDEHYDE DEHYDROGENASE, MITOCHONDRIAL"/>
    <property type="match status" value="1"/>
</dbReference>
<evidence type="ECO:0000256" key="4">
    <source>
        <dbReference type="RuleBase" id="RU003345"/>
    </source>
</evidence>
<reference evidence="7" key="1">
    <citation type="submission" date="2017-05" db="EMBL/GenBank/DDBJ databases">
        <authorList>
            <person name="Rodrigo-Torres L."/>
            <person name="Arahal R. D."/>
            <person name="Lucena T."/>
        </authorList>
    </citation>
    <scope>NUCLEOTIDE SEQUENCE [LARGE SCALE GENOMIC DNA]</scope>
    <source>
        <strain evidence="7">CECT 8649</strain>
    </source>
</reference>
<dbReference type="CDD" id="cd07103">
    <property type="entry name" value="ALDH_F5_SSADH_GabD"/>
    <property type="match status" value="1"/>
</dbReference>
<sequence>MSATNLKTLLKDPSLLETRAYINGAWVEGSATFDVDNPARGDIIAQVTDLTREEVAGAIDAAYVAQKDWAQWTGKERANVLRKWFDLMMANQDDLATIMTAEQGKPLAEAKGEVAYGASFIEFFAEEAKRIYGETIPGHMRDKRIMVMKQPIGVAASITPWNFPNAMITRKAAPALAAGCSFVGRPASETPLSALALAVLAERAGIPAGVFNILPSMDAPGVGKEFCENQKVRKLTFTGSTNVGRILLQQAAHNVMKCSMELGGNAPFIVFDDADVDAAVEGAIVCKFRNNGQTCVCANRIYVQAGVYEEFSTKLAARVSQMKVGDGLEEGTELGPLITPAAIKKVQDHVADATAKGAEVIYAGETPQAPGNFLAPTIVKGATREMAVSTEETFGPLAPIFKFETEDEVIELANDTIFGLASYFYAKDLSRVYKVAEALEYGIVGVNTGIISTENAPFGGVKQSGLGREGSHHGIEDYLELKYVCLTV</sequence>
<feature type="active site" evidence="3">
    <location>
        <position position="261"/>
    </location>
</feature>
<dbReference type="InterPro" id="IPR010102">
    <property type="entry name" value="Succ_semiAld_DH"/>
</dbReference>
<gene>
    <name evidence="6" type="primary">davD_1</name>
    <name evidence="6" type="ORF">TRP8649_00712</name>
</gene>
<accession>A0A238J8W6</accession>
<dbReference type="OrthoDB" id="9812625at2"/>
<evidence type="ECO:0000313" key="7">
    <source>
        <dbReference type="Proteomes" id="UP000225972"/>
    </source>
</evidence>
<dbReference type="NCBIfam" id="TIGR01780">
    <property type="entry name" value="SSADH"/>
    <property type="match status" value="1"/>
</dbReference>
<dbReference type="GO" id="GO:0004777">
    <property type="term" value="F:succinate-semialdehyde dehydrogenase (NAD+) activity"/>
    <property type="evidence" value="ECO:0007669"/>
    <property type="project" value="TreeGrafter"/>
</dbReference>
<dbReference type="PROSITE" id="PS00070">
    <property type="entry name" value="ALDEHYDE_DEHYDR_CYS"/>
    <property type="match status" value="1"/>
</dbReference>
<dbReference type="InterPro" id="IPR016162">
    <property type="entry name" value="Ald_DH_N"/>
</dbReference>
<evidence type="ECO:0000256" key="3">
    <source>
        <dbReference type="PROSITE-ProRule" id="PRU10007"/>
    </source>
</evidence>
<proteinExistence type="inferred from homology"/>
<dbReference type="InterPro" id="IPR050740">
    <property type="entry name" value="Aldehyde_DH_Superfamily"/>
</dbReference>
<dbReference type="EC" id="1.2.1.20" evidence="6"/>
<dbReference type="FunFam" id="3.40.309.10:FF:000004">
    <property type="entry name" value="Succinate-semialdehyde dehydrogenase I"/>
    <property type="match status" value="1"/>
</dbReference>
<keyword evidence="7" id="KW-1185">Reference proteome</keyword>
<dbReference type="SUPFAM" id="SSF53720">
    <property type="entry name" value="ALDH-like"/>
    <property type="match status" value="1"/>
</dbReference>
<evidence type="ECO:0000256" key="1">
    <source>
        <dbReference type="ARBA" id="ARBA00009986"/>
    </source>
</evidence>
<dbReference type="GO" id="GO:0102810">
    <property type="term" value="F:glutarate-semialdehyde dehydrogenase (NADP+) activity"/>
    <property type="evidence" value="ECO:0007669"/>
    <property type="project" value="UniProtKB-EC"/>
</dbReference>
<dbReference type="RefSeq" id="WP_099242590.1">
    <property type="nucleotide sequence ID" value="NZ_FXXP01000001.1"/>
</dbReference>
<evidence type="ECO:0000256" key="2">
    <source>
        <dbReference type="ARBA" id="ARBA00023002"/>
    </source>
</evidence>
<dbReference type="EMBL" id="FXXP01000001">
    <property type="protein sequence ID" value="SMX26627.1"/>
    <property type="molecule type" value="Genomic_DNA"/>
</dbReference>
<dbReference type="Pfam" id="PF00171">
    <property type="entry name" value="Aldedh"/>
    <property type="match status" value="1"/>
</dbReference>
<dbReference type="Gene3D" id="3.40.309.10">
    <property type="entry name" value="Aldehyde Dehydrogenase, Chain A, domain 2"/>
    <property type="match status" value="1"/>
</dbReference>
<dbReference type="GO" id="GO:0009450">
    <property type="term" value="P:gamma-aminobutyric acid catabolic process"/>
    <property type="evidence" value="ECO:0007669"/>
    <property type="project" value="InterPro"/>
</dbReference>
<keyword evidence="2 4" id="KW-0560">Oxidoreductase</keyword>
<dbReference type="InterPro" id="IPR015590">
    <property type="entry name" value="Aldehyde_DH_dom"/>
</dbReference>
<protein>
    <submittedName>
        <fullName evidence="6">Glutarate-semialdehyde dehydrogenase DavD</fullName>
        <ecNumber evidence="6">1.2.1.20</ecNumber>
    </submittedName>
</protein>
<dbReference type="InterPro" id="IPR016160">
    <property type="entry name" value="Ald_DH_CS_CYS"/>
</dbReference>
<dbReference type="InterPro" id="IPR016163">
    <property type="entry name" value="Ald_DH_C"/>
</dbReference>
<dbReference type="Proteomes" id="UP000225972">
    <property type="component" value="Unassembled WGS sequence"/>
</dbReference>
<evidence type="ECO:0000259" key="5">
    <source>
        <dbReference type="Pfam" id="PF00171"/>
    </source>
</evidence>
<organism evidence="6 7">
    <name type="scientific">Pelagimonas phthalicica</name>
    <dbReference type="NCBI Taxonomy" id="1037362"/>
    <lineage>
        <taxon>Bacteria</taxon>
        <taxon>Pseudomonadati</taxon>
        <taxon>Pseudomonadota</taxon>
        <taxon>Alphaproteobacteria</taxon>
        <taxon>Rhodobacterales</taxon>
        <taxon>Roseobacteraceae</taxon>
        <taxon>Pelagimonas</taxon>
    </lineage>
</organism>
<feature type="domain" description="Aldehyde dehydrogenase" evidence="5">
    <location>
        <begin position="26"/>
        <end position="484"/>
    </location>
</feature>
<comment type="similarity">
    <text evidence="1 4">Belongs to the aldehyde dehydrogenase family.</text>
</comment>
<dbReference type="FunFam" id="3.40.605.10:FF:000005">
    <property type="entry name" value="Succinate-semialdehyde dehydrogenase I"/>
    <property type="match status" value="1"/>
</dbReference>
<dbReference type="PROSITE" id="PS00687">
    <property type="entry name" value="ALDEHYDE_DEHYDR_GLU"/>
    <property type="match status" value="1"/>
</dbReference>
<dbReference type="InterPro" id="IPR016161">
    <property type="entry name" value="Ald_DH/histidinol_DH"/>
</dbReference>